<proteinExistence type="predicted"/>
<dbReference type="Gene3D" id="3.40.50.11500">
    <property type="match status" value="1"/>
</dbReference>
<dbReference type="InterPro" id="IPR043153">
    <property type="entry name" value="DENN_C"/>
</dbReference>
<dbReference type="InterPro" id="IPR001194">
    <property type="entry name" value="cDENN_dom"/>
</dbReference>
<protein>
    <submittedName>
        <fullName evidence="1">Uncharacterized protein</fullName>
    </submittedName>
</protein>
<dbReference type="InterPro" id="IPR011990">
    <property type="entry name" value="TPR-like_helical_dom_sf"/>
</dbReference>
<dbReference type="InterPro" id="IPR005112">
    <property type="entry name" value="dDENN_dom"/>
</dbReference>
<dbReference type="PANTHER" id="PTHR12296">
    <property type="entry name" value="DENN DOMAIN-CONTAINING PROTEIN 4"/>
    <property type="match status" value="1"/>
</dbReference>
<organism evidence="1 2">
    <name type="scientific">Phlebotomus papatasi</name>
    <name type="common">Sandfly</name>
    <dbReference type="NCBI Taxonomy" id="29031"/>
    <lineage>
        <taxon>Eukaryota</taxon>
        <taxon>Metazoa</taxon>
        <taxon>Ecdysozoa</taxon>
        <taxon>Arthropoda</taxon>
        <taxon>Hexapoda</taxon>
        <taxon>Insecta</taxon>
        <taxon>Pterygota</taxon>
        <taxon>Neoptera</taxon>
        <taxon>Endopterygota</taxon>
        <taxon>Diptera</taxon>
        <taxon>Nematocera</taxon>
        <taxon>Psychodoidea</taxon>
        <taxon>Psychodidae</taxon>
        <taxon>Phlebotomus</taxon>
        <taxon>Phlebotomus</taxon>
    </lineage>
</organism>
<evidence type="ECO:0000313" key="2">
    <source>
        <dbReference type="Proteomes" id="UP000092462"/>
    </source>
</evidence>
<dbReference type="PROSITE" id="PS50211">
    <property type="entry name" value="DENN"/>
    <property type="match status" value="1"/>
</dbReference>
<dbReference type="VEuPathDB" id="VectorBase:PPAI002454"/>
<dbReference type="EMBL" id="AJVK01024780">
    <property type="status" value="NOT_ANNOTATED_CDS"/>
    <property type="molecule type" value="Genomic_DNA"/>
</dbReference>
<dbReference type="AlphaFoldDB" id="A0A1B0D4P6"/>
<dbReference type="EMBL" id="AJVK01024782">
    <property type="status" value="NOT_ANNOTATED_CDS"/>
    <property type="molecule type" value="Genomic_DNA"/>
</dbReference>
<dbReference type="InterPro" id="IPR051696">
    <property type="entry name" value="DENN_Domain_GEFs"/>
</dbReference>
<dbReference type="GO" id="GO:0005085">
    <property type="term" value="F:guanyl-nucleotide exchange factor activity"/>
    <property type="evidence" value="ECO:0007669"/>
    <property type="project" value="UniProtKB-ARBA"/>
</dbReference>
<dbReference type="Gene3D" id="1.25.40.10">
    <property type="entry name" value="Tetratricopeptide repeat domain"/>
    <property type="match status" value="1"/>
</dbReference>
<dbReference type="GO" id="GO:0032483">
    <property type="term" value="P:regulation of Rab protein signal transduction"/>
    <property type="evidence" value="ECO:0007669"/>
    <property type="project" value="TreeGrafter"/>
</dbReference>
<dbReference type="GO" id="GO:0031410">
    <property type="term" value="C:cytoplasmic vesicle"/>
    <property type="evidence" value="ECO:0007669"/>
    <property type="project" value="TreeGrafter"/>
</dbReference>
<dbReference type="InterPro" id="IPR037516">
    <property type="entry name" value="Tripartite_DENN"/>
</dbReference>
<dbReference type="VEuPathDB" id="VectorBase:PPAPM1_007472"/>
<dbReference type="Proteomes" id="UP000092462">
    <property type="component" value="Unassembled WGS sequence"/>
</dbReference>
<dbReference type="EMBL" id="AJVK01024781">
    <property type="status" value="NOT_ANNOTATED_CDS"/>
    <property type="molecule type" value="Genomic_DNA"/>
</dbReference>
<dbReference type="Pfam" id="PF02141">
    <property type="entry name" value="DENN"/>
    <property type="match status" value="1"/>
</dbReference>
<dbReference type="Pfam" id="PF03455">
    <property type="entry name" value="dDENN"/>
    <property type="match status" value="1"/>
</dbReference>
<dbReference type="PANTHER" id="PTHR12296:SF30">
    <property type="entry name" value="DENN DOMAIN-CONTAINING PROTEIN CRAG"/>
    <property type="match status" value="1"/>
</dbReference>
<reference evidence="1" key="1">
    <citation type="submission" date="2022-08" db="UniProtKB">
        <authorList>
            <consortium name="EnsemblMetazoa"/>
        </authorList>
    </citation>
    <scope>IDENTIFICATION</scope>
    <source>
        <strain evidence="1">Israel</strain>
    </source>
</reference>
<accession>A0A1B0D4P6</accession>
<dbReference type="SMART" id="SM00801">
    <property type="entry name" value="dDENN"/>
    <property type="match status" value="1"/>
</dbReference>
<sequence length="543" mass="61977">MIYLEKLQPLLKSVAKGMMGQETDGLVDMERMCFLHLLIPLQQFFLFRRKIFISARLFSILLPATLTAVAEAVVTLLFPFKWQCPYIPLCPLGLAEVLHAPLPYLIGVDSRFFDLYDPPNDVTCVDLDTNSISVCESQKHLTTKILPKRPARILKQTLKHLEEVSQCHNVDSTNSLDRDFKRKKREQNLEQRIQEAFLRFMSSILKGYRDYLVPMSKAPTIGATDPNALFQLSAFLRSRDKAHNKFFQLLMKTQMFIRFIEERSFVSDGDQGLAFFDDCTEKVGAYEDTPTEIRLVEWDSGHSSERTKFILPPECQPGATNGLQTFTYSTFMLNPTLLKHSKKTHLSNFAQVHAHVTPGSPMARRTKHEIKTAQKIARKSALNPESWAKHLLATCYSIYFIILPSVVTDNPGKEHSILRAAYDLLAKASKYKIHCDEVCYRVMMQLCGIHNLPVLAVRLHYLMKRSGVQANALTYGFYNRCVLEAQWPSDSTTLSQLRWNRLKNVVFGAAQFRKAGKKFSSRKKLSVSCENNLSTLETVDDCV</sequence>
<keyword evidence="2" id="KW-1185">Reference proteome</keyword>
<dbReference type="SMART" id="SM00799">
    <property type="entry name" value="DENN"/>
    <property type="match status" value="1"/>
</dbReference>
<name>A0A1B0D4P6_PHLPP</name>
<evidence type="ECO:0000313" key="1">
    <source>
        <dbReference type="EnsemblMetazoa" id="PPAI002454-PA"/>
    </source>
</evidence>
<dbReference type="EnsemblMetazoa" id="PPAI002454-RA">
    <property type="protein sequence ID" value="PPAI002454-PA"/>
    <property type="gene ID" value="PPAI002454"/>
</dbReference>